<dbReference type="SUPFAM" id="SSF53244">
    <property type="entry name" value="MurD-like peptide ligases, peptide-binding domain"/>
    <property type="match status" value="1"/>
</dbReference>
<dbReference type="SUPFAM" id="SSF53623">
    <property type="entry name" value="MurD-like peptide ligases, catalytic domain"/>
    <property type="match status" value="1"/>
</dbReference>
<dbReference type="Pfam" id="PF02875">
    <property type="entry name" value="Mur_ligase_C"/>
    <property type="match status" value="1"/>
</dbReference>
<evidence type="ECO:0000256" key="1">
    <source>
        <dbReference type="ARBA" id="ARBA00022598"/>
    </source>
</evidence>
<dbReference type="InterPro" id="IPR004101">
    <property type="entry name" value="Mur_ligase_C"/>
</dbReference>
<dbReference type="Proteomes" id="UP000000361">
    <property type="component" value="Chromosome 1"/>
</dbReference>
<dbReference type="RefSeq" id="WP_011748688.1">
    <property type="nucleotide sequence ID" value="NC_008686.1"/>
</dbReference>
<name>A1B4Q1_PARDP</name>
<proteinExistence type="predicted"/>
<dbReference type="Pfam" id="PF09587">
    <property type="entry name" value="PGA_cap"/>
    <property type="match status" value="1"/>
</dbReference>
<keyword evidence="6" id="KW-1185">Reference proteome</keyword>
<dbReference type="InterPro" id="IPR013221">
    <property type="entry name" value="Mur_ligase_cen"/>
</dbReference>
<dbReference type="Gene3D" id="3.90.190.20">
    <property type="entry name" value="Mur ligase, C-terminal domain"/>
    <property type="match status" value="1"/>
</dbReference>
<reference evidence="6" key="1">
    <citation type="submission" date="2006-12" db="EMBL/GenBank/DDBJ databases">
        <title>Complete sequence of chromosome 1 of Paracoccus denitrificans PD1222.</title>
        <authorList>
            <person name="Copeland A."/>
            <person name="Lucas S."/>
            <person name="Lapidus A."/>
            <person name="Barry K."/>
            <person name="Detter J.C."/>
            <person name="Glavina del Rio T."/>
            <person name="Hammon N."/>
            <person name="Israni S."/>
            <person name="Dalin E."/>
            <person name="Tice H."/>
            <person name="Pitluck S."/>
            <person name="Munk A.C."/>
            <person name="Brettin T."/>
            <person name="Bruce D."/>
            <person name="Han C."/>
            <person name="Tapia R."/>
            <person name="Gilna P."/>
            <person name="Schmutz J."/>
            <person name="Larimer F."/>
            <person name="Land M."/>
            <person name="Hauser L."/>
            <person name="Kyrpides N."/>
            <person name="Lykidis A."/>
            <person name="Spiro S."/>
            <person name="Richardson D.J."/>
            <person name="Moir J.W.B."/>
            <person name="Ferguson S.J."/>
            <person name="van Spanning R.J.M."/>
            <person name="Richardson P."/>
        </authorList>
    </citation>
    <scope>NUCLEOTIDE SEQUENCE [LARGE SCALE GENOMIC DNA]</scope>
    <source>
        <strain evidence="6">Pd 1222</strain>
    </source>
</reference>
<sequence>MMNRDDQTAKPVTIAWGGDVNIGRRFHYRFRHAHGRDALARIMPLVEADLRIVNLECVVATCGEECVDKGERSSYYFRARPEMLETLLRGGVDLVTTANNHSGDYGPVALVEQAAWLDMAGIGHAGAGRNREEAFRPVIRRAGHLDVALFALDATQQSFAAGESSPGTAWLDPAKPAEWAALMAPRIAAARELADIVLVAIHWGRNNLHQPDALEIAGGHALIDAGADAVLGASAHLLQGVEVYKDRPILHDAGDLLFDALTRGDEDSGIFTLEIDHRGVSRVAFLPLEVGFCRTVPLAQPAATEAVQRFAGKCAALGTRMEIGEDGRAHLDLTPPDRIAGPSRPPAAPVARRLPAALGEPRPEWLADDVPSDALLPAPLRIGALELLGLRVSPERLDRIGLIAVESWWRLVEPVDCDWRIDFRADPEKPGPIGAWGLGCSHDPCDWMWPVSRWEPGRIYRDFYTLRPSSVRDWVDETLMLSVGLVSHLGKTERHVLPKQIRFELSPKAGFAVLRSNPPRYDVPPPDKISPTPEILWTAEQLEQVTGGKWLVPPSDAWFVCSVTHKSRQLDNWNVSAPKLLAVIDRRMAMKHELSDFTAGKHWDIHDQLPALQGRIAAAMVARPVEGLAPGFPLLQVPDPLHALIQLGVAGRNRLKGHVVAVTGSAGKTSQSLMLMAAMAKDRKVIGNSALNYNSRVGILHLLANTPPSTDLVVVEAAVTAINAPKFQNIRLMRPDIGLVTNIAPSHMQRSGQGLETVARRKANLVEGIAPGGTLLLNREIDFYDVFLDRAKQRDLCVVTFGAGEDADLRLVGYDQATGRVKARLPGGGLLDYRISAPGRHMAMNSLACIGVRLLLGGDLAPFLEGLEEFQPAEGRGAVSRVEFEGCPLTVVDDSYNANPVSMQAALSTFAGMKVAGRRILILGDMAELGKDASRYHRGLAAQILKIRPDEVLLCGPLMQELWDELSKSGAGRVDGAHYPRVEVLLSNLAGHLRSGDTVLLKASNSVGLGRIMGRFVKHG</sequence>
<dbReference type="InterPro" id="IPR036565">
    <property type="entry name" value="Mur-like_cat_sf"/>
</dbReference>
<dbReference type="HOGENOM" id="CLU_296106_0_0_5"/>
<dbReference type="PANTHER" id="PTHR43024">
    <property type="entry name" value="UDP-N-ACETYLMURAMOYL-TRIPEPTIDE--D-ALANYL-D-ALANINE LIGASE"/>
    <property type="match status" value="1"/>
</dbReference>
<evidence type="ECO:0000256" key="3">
    <source>
        <dbReference type="ARBA" id="ARBA00022840"/>
    </source>
</evidence>
<keyword evidence="3" id="KW-0067">ATP-binding</keyword>
<dbReference type="InterPro" id="IPR029052">
    <property type="entry name" value="Metallo-depent_PP-like"/>
</dbReference>
<dbReference type="STRING" id="318586.Pden_2407"/>
<evidence type="ECO:0000313" key="5">
    <source>
        <dbReference type="EMBL" id="ABL70495.1"/>
    </source>
</evidence>
<dbReference type="SMART" id="SM00854">
    <property type="entry name" value="PGA_cap"/>
    <property type="match status" value="1"/>
</dbReference>
<dbReference type="GeneID" id="93450801"/>
<dbReference type="GO" id="GO:0005524">
    <property type="term" value="F:ATP binding"/>
    <property type="evidence" value="ECO:0007669"/>
    <property type="project" value="UniProtKB-KW"/>
</dbReference>
<evidence type="ECO:0000313" key="6">
    <source>
        <dbReference type="Proteomes" id="UP000000361"/>
    </source>
</evidence>
<dbReference type="GO" id="GO:0016881">
    <property type="term" value="F:acid-amino acid ligase activity"/>
    <property type="evidence" value="ECO:0007669"/>
    <property type="project" value="InterPro"/>
</dbReference>
<dbReference type="InterPro" id="IPR019079">
    <property type="entry name" value="Capsule_synth_CapA"/>
</dbReference>
<dbReference type="CDD" id="cd07381">
    <property type="entry name" value="MPP_CapA"/>
    <property type="match status" value="1"/>
</dbReference>
<keyword evidence="2" id="KW-0547">Nucleotide-binding</keyword>
<dbReference type="EMBL" id="CP000489">
    <property type="protein sequence ID" value="ABL70495.1"/>
    <property type="molecule type" value="Genomic_DNA"/>
</dbReference>
<dbReference type="PANTHER" id="PTHR43024:SF1">
    <property type="entry name" value="UDP-N-ACETYLMURAMOYL-TRIPEPTIDE--D-ALANYL-D-ALANINE LIGASE"/>
    <property type="match status" value="1"/>
</dbReference>
<dbReference type="Gene3D" id="3.40.1190.10">
    <property type="entry name" value="Mur-like, catalytic domain"/>
    <property type="match status" value="1"/>
</dbReference>
<organism evidence="5 6">
    <name type="scientific">Paracoccus denitrificans (strain Pd 1222)</name>
    <dbReference type="NCBI Taxonomy" id="318586"/>
    <lineage>
        <taxon>Bacteria</taxon>
        <taxon>Pseudomonadati</taxon>
        <taxon>Pseudomonadota</taxon>
        <taxon>Alphaproteobacteria</taxon>
        <taxon>Rhodobacterales</taxon>
        <taxon>Paracoccaceae</taxon>
        <taxon>Paracoccus</taxon>
    </lineage>
</organism>
<accession>A1B4Q1</accession>
<dbReference type="eggNOG" id="COG2843">
    <property type="taxonomic scope" value="Bacteria"/>
</dbReference>
<dbReference type="Gene3D" id="3.60.21.10">
    <property type="match status" value="1"/>
</dbReference>
<dbReference type="EnsemblBacteria" id="ABL70495">
    <property type="protein sequence ID" value="ABL70495"/>
    <property type="gene ID" value="Pden_2407"/>
</dbReference>
<evidence type="ECO:0000256" key="2">
    <source>
        <dbReference type="ARBA" id="ARBA00022741"/>
    </source>
</evidence>
<gene>
    <name evidence="5" type="ordered locus">Pden_2407</name>
</gene>
<dbReference type="eggNOG" id="COG0770">
    <property type="taxonomic scope" value="Bacteria"/>
</dbReference>
<dbReference type="InterPro" id="IPR051046">
    <property type="entry name" value="MurCDEF_CellWall_CoF430Synth"/>
</dbReference>
<keyword evidence="1 5" id="KW-0436">Ligase</keyword>
<feature type="domain" description="Capsule synthesis protein CapA" evidence="4">
    <location>
        <begin position="13"/>
        <end position="260"/>
    </location>
</feature>
<dbReference type="SUPFAM" id="SSF56300">
    <property type="entry name" value="Metallo-dependent phosphatases"/>
    <property type="match status" value="1"/>
</dbReference>
<protein>
    <submittedName>
        <fullName evidence="5">Mur ligase, middle domain protein</fullName>
    </submittedName>
</protein>
<dbReference type="AlphaFoldDB" id="A1B4Q1"/>
<dbReference type="InterPro" id="IPR036615">
    <property type="entry name" value="Mur_ligase_C_dom_sf"/>
</dbReference>
<dbReference type="KEGG" id="pde:Pden_2407"/>
<evidence type="ECO:0000259" key="4">
    <source>
        <dbReference type="SMART" id="SM00854"/>
    </source>
</evidence>
<dbReference type="Pfam" id="PF08245">
    <property type="entry name" value="Mur_ligase_M"/>
    <property type="match status" value="1"/>
</dbReference>
<dbReference type="OrthoDB" id="9810718at2"/>